<dbReference type="InterPro" id="IPR029058">
    <property type="entry name" value="AB_hydrolase_fold"/>
</dbReference>
<dbReference type="AlphaFoldDB" id="A0AAF3EGW4"/>
<keyword evidence="1" id="KW-0732">Signal</keyword>
<feature type="chain" id="PRO_5042073825" description="Fungal lipase-type domain-containing protein" evidence="1">
    <location>
        <begin position="20"/>
        <end position="163"/>
    </location>
</feature>
<dbReference type="Pfam" id="PF01764">
    <property type="entry name" value="Lipase_3"/>
    <property type="match status" value="1"/>
</dbReference>
<feature type="signal peptide" evidence="1">
    <location>
        <begin position="1"/>
        <end position="19"/>
    </location>
</feature>
<proteinExistence type="predicted"/>
<evidence type="ECO:0000256" key="1">
    <source>
        <dbReference type="SAM" id="SignalP"/>
    </source>
</evidence>
<dbReference type="Gene3D" id="3.40.50.1820">
    <property type="entry name" value="alpha/beta hydrolase"/>
    <property type="match status" value="1"/>
</dbReference>
<dbReference type="PANTHER" id="PTHR45908">
    <property type="entry name" value="PROTEIN CBG11750-RELATED"/>
    <property type="match status" value="1"/>
</dbReference>
<dbReference type="PANTHER" id="PTHR45908:SF6">
    <property type="entry name" value="FUNGAL LIPASE-LIKE DOMAIN-CONTAINING PROTEIN"/>
    <property type="match status" value="1"/>
</dbReference>
<feature type="domain" description="Fungal lipase-type" evidence="2">
    <location>
        <begin position="24"/>
        <end position="67"/>
    </location>
</feature>
<keyword evidence="3" id="KW-1185">Reference proteome</keyword>
<evidence type="ECO:0000259" key="2">
    <source>
        <dbReference type="Pfam" id="PF01764"/>
    </source>
</evidence>
<evidence type="ECO:0000313" key="3">
    <source>
        <dbReference type="Proteomes" id="UP000887575"/>
    </source>
</evidence>
<dbReference type="GO" id="GO:0006629">
    <property type="term" value="P:lipid metabolic process"/>
    <property type="evidence" value="ECO:0007669"/>
    <property type="project" value="InterPro"/>
</dbReference>
<sequence length="163" mass="18760">MFGIFFLLLTLIIQSCILSFELSGIYLYTFGQPRVWDYATAQVFNDWVPHAWRVVHYSDPIPHGPSLNGKEQGKPYHHAQEIWYNDNFTTYSQCSKDDGEDLNCSDKLNNFKFVTDVVNKDHLHYFGVQVIDYGAAGCTTNIVHAYKLFSSLTFVLLQLFVFA</sequence>
<dbReference type="SUPFAM" id="SSF53474">
    <property type="entry name" value="alpha/beta-Hydrolases"/>
    <property type="match status" value="1"/>
</dbReference>
<reference evidence="4" key="1">
    <citation type="submission" date="2024-02" db="UniProtKB">
        <authorList>
            <consortium name="WormBaseParasite"/>
        </authorList>
    </citation>
    <scope>IDENTIFICATION</scope>
</reference>
<accession>A0AAF3EGW4</accession>
<dbReference type="WBParaSite" id="MBELARI_LOCUS13230">
    <property type="protein sequence ID" value="MBELARI_LOCUS13230"/>
    <property type="gene ID" value="MBELARI_LOCUS13230"/>
</dbReference>
<dbReference type="InterPro" id="IPR002921">
    <property type="entry name" value="Fungal_lipase-type"/>
</dbReference>
<organism evidence="3 4">
    <name type="scientific">Mesorhabditis belari</name>
    <dbReference type="NCBI Taxonomy" id="2138241"/>
    <lineage>
        <taxon>Eukaryota</taxon>
        <taxon>Metazoa</taxon>
        <taxon>Ecdysozoa</taxon>
        <taxon>Nematoda</taxon>
        <taxon>Chromadorea</taxon>
        <taxon>Rhabditida</taxon>
        <taxon>Rhabditina</taxon>
        <taxon>Rhabditomorpha</taxon>
        <taxon>Rhabditoidea</taxon>
        <taxon>Rhabditidae</taxon>
        <taxon>Mesorhabditinae</taxon>
        <taxon>Mesorhabditis</taxon>
    </lineage>
</organism>
<evidence type="ECO:0000313" key="4">
    <source>
        <dbReference type="WBParaSite" id="MBELARI_LOCUS13230"/>
    </source>
</evidence>
<dbReference type="Proteomes" id="UP000887575">
    <property type="component" value="Unassembled WGS sequence"/>
</dbReference>
<protein>
    <recommendedName>
        <fullName evidence="2">Fungal lipase-type domain-containing protein</fullName>
    </recommendedName>
</protein>
<name>A0AAF3EGW4_9BILA</name>